<comment type="similarity">
    <text evidence="1">Belongs to the AFG1 ATPase family.</text>
</comment>
<gene>
    <name evidence="4" type="ORF">BJ878DRAFT_512437</name>
</gene>
<dbReference type="GO" id="GO:0005739">
    <property type="term" value="C:mitochondrion"/>
    <property type="evidence" value="ECO:0007669"/>
    <property type="project" value="TreeGrafter"/>
</dbReference>
<dbReference type="Gene3D" id="3.40.50.300">
    <property type="entry name" value="P-loop containing nucleotide triphosphate hydrolases"/>
    <property type="match status" value="1"/>
</dbReference>
<dbReference type="InterPro" id="IPR027417">
    <property type="entry name" value="P-loop_NTPase"/>
</dbReference>
<proteinExistence type="inferred from homology"/>
<dbReference type="AlphaFoldDB" id="A0A9P7Z0A0"/>
<dbReference type="GO" id="GO:0016887">
    <property type="term" value="F:ATP hydrolysis activity"/>
    <property type="evidence" value="ECO:0007669"/>
    <property type="project" value="InterPro"/>
</dbReference>
<dbReference type="SUPFAM" id="SSF52540">
    <property type="entry name" value="P-loop containing nucleoside triphosphate hydrolases"/>
    <property type="match status" value="1"/>
</dbReference>
<name>A0A9P7Z0A0_9HELO</name>
<protein>
    <submittedName>
        <fullName evidence="4">AFG1-like ATPase-domain-containing protein</fullName>
    </submittedName>
</protein>
<dbReference type="Pfam" id="PF03969">
    <property type="entry name" value="AFG1_ATPase"/>
    <property type="match status" value="1"/>
</dbReference>
<dbReference type="PANTHER" id="PTHR12169">
    <property type="entry name" value="ATPASE N2B"/>
    <property type="match status" value="1"/>
</dbReference>
<evidence type="ECO:0000313" key="4">
    <source>
        <dbReference type="EMBL" id="KAG9243084.1"/>
    </source>
</evidence>
<dbReference type="EMBL" id="MU254007">
    <property type="protein sequence ID" value="KAG9243084.1"/>
    <property type="molecule type" value="Genomic_DNA"/>
</dbReference>
<dbReference type="Proteomes" id="UP000887226">
    <property type="component" value="Unassembled WGS sequence"/>
</dbReference>
<accession>A0A9P7Z0A0</accession>
<dbReference type="GO" id="GO:0005524">
    <property type="term" value="F:ATP binding"/>
    <property type="evidence" value="ECO:0007669"/>
    <property type="project" value="UniProtKB-KW"/>
</dbReference>
<dbReference type="InterPro" id="IPR005654">
    <property type="entry name" value="ATPase_AFG1-like"/>
</dbReference>
<evidence type="ECO:0000256" key="2">
    <source>
        <dbReference type="ARBA" id="ARBA00022741"/>
    </source>
</evidence>
<dbReference type="NCBIfam" id="NF040713">
    <property type="entry name" value="ZapE"/>
    <property type="match status" value="1"/>
</dbReference>
<sequence>MSKATLQTAYRALLQQKVLTRSPSQEMLVTRLAKLQDDLVTLPHSPQQGLYVYGGVGTGKSRIADLFSDTLPAPVSRRRVHFNEFMIDIHSRLHYARSQRSFSGDPLVEIGQNLRSESRVLCFDEFQVTDIADAMILKRLFGAFWENGGTMASTSNRHPDKLYENGLNRSLFLPFIADLQERCEVWNLEGSQDYRLGKGFQKTDVRKDIFYTDKKEFGRVVEEAVNGAKLKEAIIPVMMNRQLNVLATEFKYDGKVIAKCTFEQLCEKFLGSADYHALCKKSRIVFLTGLRKFEADELDFVRRFVTLIDLAYEAKTRVICLSSVPMLEAFANIVPSDIPIEGELRDAIEKEMTVKGEGGSSSSMMSTFMGNMEWSATGLATVSLATNGAGESDVKFAVGRAVSRLFEMGSGDFTRGL</sequence>
<evidence type="ECO:0000256" key="3">
    <source>
        <dbReference type="ARBA" id="ARBA00022840"/>
    </source>
</evidence>
<evidence type="ECO:0000256" key="1">
    <source>
        <dbReference type="ARBA" id="ARBA00010322"/>
    </source>
</evidence>
<evidence type="ECO:0000313" key="5">
    <source>
        <dbReference type="Proteomes" id="UP000887226"/>
    </source>
</evidence>
<keyword evidence="2" id="KW-0547">Nucleotide-binding</keyword>
<comment type="caution">
    <text evidence="4">The sequence shown here is derived from an EMBL/GenBank/DDBJ whole genome shotgun (WGS) entry which is preliminary data.</text>
</comment>
<organism evidence="4 5">
    <name type="scientific">Calycina marina</name>
    <dbReference type="NCBI Taxonomy" id="1763456"/>
    <lineage>
        <taxon>Eukaryota</taxon>
        <taxon>Fungi</taxon>
        <taxon>Dikarya</taxon>
        <taxon>Ascomycota</taxon>
        <taxon>Pezizomycotina</taxon>
        <taxon>Leotiomycetes</taxon>
        <taxon>Helotiales</taxon>
        <taxon>Pezizellaceae</taxon>
        <taxon>Calycina</taxon>
    </lineage>
</organism>
<keyword evidence="3" id="KW-0067">ATP-binding</keyword>
<reference evidence="4" key="1">
    <citation type="journal article" date="2021" name="IMA Fungus">
        <title>Genomic characterization of three marine fungi, including Emericellopsis atlantica sp. nov. with signatures of a generalist lifestyle and marine biomass degradation.</title>
        <authorList>
            <person name="Hagestad O.C."/>
            <person name="Hou L."/>
            <person name="Andersen J.H."/>
            <person name="Hansen E.H."/>
            <person name="Altermark B."/>
            <person name="Li C."/>
            <person name="Kuhnert E."/>
            <person name="Cox R.J."/>
            <person name="Crous P.W."/>
            <person name="Spatafora J.W."/>
            <person name="Lail K."/>
            <person name="Amirebrahimi M."/>
            <person name="Lipzen A."/>
            <person name="Pangilinan J."/>
            <person name="Andreopoulos W."/>
            <person name="Hayes R.D."/>
            <person name="Ng V."/>
            <person name="Grigoriev I.V."/>
            <person name="Jackson S.A."/>
            <person name="Sutton T.D.S."/>
            <person name="Dobson A.D.W."/>
            <person name="Rama T."/>
        </authorList>
    </citation>
    <scope>NUCLEOTIDE SEQUENCE</scope>
    <source>
        <strain evidence="4">TRa3180A</strain>
    </source>
</reference>
<dbReference type="OrthoDB" id="548867at2759"/>
<dbReference type="PANTHER" id="PTHR12169:SF6">
    <property type="entry name" value="AFG1-LIKE ATPASE"/>
    <property type="match status" value="1"/>
</dbReference>
<keyword evidence="5" id="KW-1185">Reference proteome</keyword>